<dbReference type="Proteomes" id="UP000018291">
    <property type="component" value="Unassembled WGS sequence"/>
</dbReference>
<keyword evidence="2" id="KW-1185">Reference proteome</keyword>
<organism evidence="1 2">
    <name type="scientific">Candidatus Neomicrothrix parvicella RN1</name>
    <dbReference type="NCBI Taxonomy" id="1229780"/>
    <lineage>
        <taxon>Bacteria</taxon>
        <taxon>Bacillati</taxon>
        <taxon>Actinomycetota</taxon>
        <taxon>Acidimicrobiia</taxon>
        <taxon>Acidimicrobiales</taxon>
        <taxon>Microthrixaceae</taxon>
        <taxon>Candidatus Neomicrothrix</taxon>
    </lineage>
</organism>
<dbReference type="HOGENOM" id="CLU_1068281_0_0_11"/>
<evidence type="ECO:0000313" key="1">
    <source>
        <dbReference type="EMBL" id="CCM64344.1"/>
    </source>
</evidence>
<evidence type="ECO:0000313" key="2">
    <source>
        <dbReference type="Proteomes" id="UP000018291"/>
    </source>
</evidence>
<dbReference type="AlphaFoldDB" id="R4Z0D4"/>
<protein>
    <submittedName>
        <fullName evidence="1">Uncharacterized protein</fullName>
    </submittedName>
</protein>
<name>R4Z0D4_9ACTN</name>
<gene>
    <name evidence="1" type="ORF">BN381_360046</name>
</gene>
<proteinExistence type="predicted"/>
<accession>R4Z0D4</accession>
<dbReference type="STRING" id="1229780.BN381_360046"/>
<dbReference type="EMBL" id="CANL01000030">
    <property type="protein sequence ID" value="CCM64344.1"/>
    <property type="molecule type" value="Genomic_DNA"/>
</dbReference>
<reference evidence="1 2" key="1">
    <citation type="journal article" date="2013" name="ISME J.">
        <title>Metabolic model for the filamentous 'Candidatus Microthrix parvicella' based on genomic and metagenomic analyses.</title>
        <authorList>
            <person name="Jon McIlroy S."/>
            <person name="Kristiansen R."/>
            <person name="Albertsen M."/>
            <person name="Michael Karst S."/>
            <person name="Rossetti S."/>
            <person name="Lund Nielsen J."/>
            <person name="Tandoi V."/>
            <person name="James Seviour R."/>
            <person name="Nielsen P.H."/>
        </authorList>
    </citation>
    <scope>NUCLEOTIDE SEQUENCE [LARGE SCALE GENOMIC DNA]</scope>
    <source>
        <strain evidence="1 2">RN1</strain>
    </source>
</reference>
<comment type="caution">
    <text evidence="1">The sequence shown here is derived from an EMBL/GenBank/DDBJ whole genome shotgun (WGS) entry which is preliminary data.</text>
</comment>
<sequence length="260" mass="27940">MKRSVAAALAGVLLIGLVGAVAFWPRGATPADEMKVRDDFAARDGNPAAPNAALRTPEPGIHRYATSGSEELKLGPLPTETRPYPTSISAPIVDADPGCFTITLHLLEQHSEDTTYCVGEDGSIRLDGHTKRQQIGPMNPTADMACDPDVLVDPERDRAPVACELTLDGGPKQLTAELTGTSTWTRRVTVELGDGTPVDTTEVDLSFEVTGDLTGTWRERVWLAGDDALPVRITRDLDLDGLAAFTEHRDSTLTTLTPER</sequence>
<dbReference type="RefSeq" id="WP_012228261.1">
    <property type="nucleotide sequence ID" value="NZ_HG422565.1"/>
</dbReference>